<dbReference type="RefSeq" id="WP_284300369.1">
    <property type="nucleotide sequence ID" value="NZ_BSVA01000001.1"/>
</dbReference>
<evidence type="ECO:0000313" key="4">
    <source>
        <dbReference type="Proteomes" id="UP001157069"/>
    </source>
</evidence>
<reference evidence="4" key="1">
    <citation type="journal article" date="2019" name="Int. J. Syst. Evol. Microbiol.">
        <title>The Global Catalogue of Microorganisms (GCM) 10K type strain sequencing project: providing services to taxonomists for standard genome sequencing and annotation.</title>
        <authorList>
            <consortium name="The Broad Institute Genomics Platform"/>
            <consortium name="The Broad Institute Genome Sequencing Center for Infectious Disease"/>
            <person name="Wu L."/>
            <person name="Ma J."/>
        </authorList>
    </citation>
    <scope>NUCLEOTIDE SEQUENCE [LARGE SCALE GENOMIC DNA]</scope>
    <source>
        <strain evidence="4">NBRC 108755</strain>
    </source>
</reference>
<dbReference type="InterPro" id="IPR023006">
    <property type="entry name" value="YchJ-like"/>
</dbReference>
<feature type="domain" description="YchJ-like middle NTF2-like" evidence="2">
    <location>
        <begin position="27"/>
        <end position="121"/>
    </location>
</feature>
<organism evidence="3 4">
    <name type="scientific">Homoserinibacter gongjuensis</name>
    <dbReference type="NCBI Taxonomy" id="1162968"/>
    <lineage>
        <taxon>Bacteria</taxon>
        <taxon>Bacillati</taxon>
        <taxon>Actinomycetota</taxon>
        <taxon>Actinomycetes</taxon>
        <taxon>Micrococcales</taxon>
        <taxon>Microbacteriaceae</taxon>
        <taxon>Homoserinibacter</taxon>
    </lineage>
</organism>
<proteinExistence type="inferred from homology"/>
<dbReference type="Proteomes" id="UP001157069">
    <property type="component" value="Unassembled WGS sequence"/>
</dbReference>
<dbReference type="InterPro" id="IPR032710">
    <property type="entry name" value="NTF2-like_dom_sf"/>
</dbReference>
<evidence type="ECO:0000256" key="1">
    <source>
        <dbReference type="HAMAP-Rule" id="MF_00612"/>
    </source>
</evidence>
<keyword evidence="4" id="KW-1185">Reference proteome</keyword>
<dbReference type="InterPro" id="IPR048469">
    <property type="entry name" value="YchJ-like_M"/>
</dbReference>
<dbReference type="HAMAP" id="MF_00612">
    <property type="entry name" value="UPF0225"/>
    <property type="match status" value="1"/>
</dbReference>
<dbReference type="PANTHER" id="PTHR33747">
    <property type="entry name" value="UPF0225 PROTEIN SCO1677"/>
    <property type="match status" value="1"/>
</dbReference>
<name>A0ABQ6JYH2_9MICO</name>
<gene>
    <name evidence="3" type="ORF">GCM10025869_23690</name>
</gene>
<evidence type="ECO:0000313" key="3">
    <source>
        <dbReference type="EMBL" id="GMA91840.1"/>
    </source>
</evidence>
<accession>A0ABQ6JYH2</accession>
<dbReference type="PANTHER" id="PTHR33747:SF1">
    <property type="entry name" value="ADENYLATE CYCLASE-ASSOCIATED CAP C-TERMINAL DOMAIN-CONTAINING PROTEIN"/>
    <property type="match status" value="1"/>
</dbReference>
<evidence type="ECO:0000259" key="2">
    <source>
        <dbReference type="Pfam" id="PF17775"/>
    </source>
</evidence>
<protein>
    <recommendedName>
        <fullName evidence="1">UPF0225 protein GCM10025869_23690</fullName>
    </recommendedName>
</protein>
<dbReference type="SUPFAM" id="SSF54427">
    <property type="entry name" value="NTF2-like"/>
    <property type="match status" value="1"/>
</dbReference>
<dbReference type="Gene3D" id="3.10.450.50">
    <property type="match status" value="1"/>
</dbReference>
<comment type="similarity">
    <text evidence="1">Belongs to the UPF0225 family.</text>
</comment>
<sequence>MSDCPCGSLLPYEECCGVLHNGETAPTAEALMRSRFAAFALGRDDYLLASWHPSTRPAAHDLDPDVVWRRLQIVDTVAGGPDDAEGIVEFRASYRDADGAGLLHERSRFVRVDGRWAYLDGATTLTP</sequence>
<dbReference type="Pfam" id="PF17775">
    <property type="entry name" value="YchJ_M-like"/>
    <property type="match status" value="1"/>
</dbReference>
<comment type="caution">
    <text evidence="3">The sequence shown here is derived from an EMBL/GenBank/DDBJ whole genome shotgun (WGS) entry which is preliminary data.</text>
</comment>
<dbReference type="EMBL" id="BSVA01000001">
    <property type="protein sequence ID" value="GMA91840.1"/>
    <property type="molecule type" value="Genomic_DNA"/>
</dbReference>